<feature type="compositionally biased region" description="Low complexity" evidence="2">
    <location>
        <begin position="280"/>
        <end position="290"/>
    </location>
</feature>
<feature type="compositionally biased region" description="Basic and acidic residues" evidence="2">
    <location>
        <begin position="446"/>
        <end position="469"/>
    </location>
</feature>
<feature type="compositionally biased region" description="Basic and acidic residues" evidence="2">
    <location>
        <begin position="409"/>
        <end position="423"/>
    </location>
</feature>
<feature type="compositionally biased region" description="Low complexity" evidence="2">
    <location>
        <begin position="313"/>
        <end position="327"/>
    </location>
</feature>
<dbReference type="Gene3D" id="3.40.50.1240">
    <property type="entry name" value="Phosphoglycerate mutase-like"/>
    <property type="match status" value="1"/>
</dbReference>
<evidence type="ECO:0000313" key="3">
    <source>
        <dbReference type="EMBL" id="KAF2480317.1"/>
    </source>
</evidence>
<feature type="binding site" evidence="1">
    <location>
        <position position="68"/>
    </location>
    <ligand>
        <name>substrate</name>
    </ligand>
</feature>
<evidence type="ECO:0000256" key="1">
    <source>
        <dbReference type="PIRSR" id="PIRSR613078-2"/>
    </source>
</evidence>
<dbReference type="RefSeq" id="XP_033586887.1">
    <property type="nucleotide sequence ID" value="XM_033735687.1"/>
</dbReference>
<gene>
    <name evidence="3" type="ORF">BDY17DRAFT_313155</name>
</gene>
<reference evidence="3" key="1">
    <citation type="journal article" date="2020" name="Stud. Mycol.">
        <title>101 Dothideomycetes genomes: a test case for predicting lifestyles and emergence of pathogens.</title>
        <authorList>
            <person name="Haridas S."/>
            <person name="Albert R."/>
            <person name="Binder M."/>
            <person name="Bloem J."/>
            <person name="Labutti K."/>
            <person name="Salamov A."/>
            <person name="Andreopoulos B."/>
            <person name="Baker S."/>
            <person name="Barry K."/>
            <person name="Bills G."/>
            <person name="Bluhm B."/>
            <person name="Cannon C."/>
            <person name="Castanera R."/>
            <person name="Culley D."/>
            <person name="Daum C."/>
            <person name="Ezra D."/>
            <person name="Gonzalez J."/>
            <person name="Henrissat B."/>
            <person name="Kuo A."/>
            <person name="Liang C."/>
            <person name="Lipzen A."/>
            <person name="Lutzoni F."/>
            <person name="Magnuson J."/>
            <person name="Mondo S."/>
            <person name="Nolan M."/>
            <person name="Ohm R."/>
            <person name="Pangilinan J."/>
            <person name="Park H.-J."/>
            <person name="Ramirez L."/>
            <person name="Alfaro M."/>
            <person name="Sun H."/>
            <person name="Tritt A."/>
            <person name="Yoshinaga Y."/>
            <person name="Zwiers L.-H."/>
            <person name="Turgeon B."/>
            <person name="Goodwin S."/>
            <person name="Spatafora J."/>
            <person name="Crous P."/>
            <person name="Grigoriev I."/>
        </authorList>
    </citation>
    <scope>NUCLEOTIDE SEQUENCE</scope>
    <source>
        <strain evidence="3">CBS 113389</strain>
    </source>
</reference>
<dbReference type="GeneID" id="54476689"/>
<dbReference type="InterPro" id="IPR052765">
    <property type="entry name" value="PGM-Related"/>
</dbReference>
<feature type="region of interest" description="Disordered" evidence="2">
    <location>
        <begin position="280"/>
        <end position="469"/>
    </location>
</feature>
<sequence>MGKPRLIILIRHAQSEGNKNRAIHQMVPDHRVKLTDEGWKQAEDAGQRLRHLLRPDDSLQIFTSPYRRARETTEGILRTLTAHNTSDSPSPFSKHRIKVYEEPRLREQDFGNFQPDSAAMERMWQERADYGHFFYRIPNGESAADAYDRVSGFNESLWRQFGEKDFPSVLVLVSHGLMCRVFLMKWYHWSVEYFEDLRNVNHCEFIIMKKNPESGKYALENNLRTWSELKRQRQEQEAAKNNPSRRNTLSAFLKEPEEPPSVPTHQWAEQNTNVPLLEQQLQQSQTPSSPAVITTAAHSSTNDRDDHPLGSEAAPTSASTDGATDTSNFTNPFPSKAALPIRPLPPHLASETSKLPRPGPSGTSTPHEMPSDEENDYFPAANKTQTAVSPKGSAPKTGHDILAASLRQAPERKPTPEDIERWVGESGMGTGKHADALGDEPDPEADERKVERELREQRRREEGVKGNVY</sequence>
<dbReference type="OrthoDB" id="10261749at2759"/>
<dbReference type="InterPro" id="IPR013078">
    <property type="entry name" value="His_Pase_superF_clade-1"/>
</dbReference>
<feature type="binding site" evidence="1">
    <location>
        <begin position="11"/>
        <end position="18"/>
    </location>
    <ligand>
        <name>substrate</name>
    </ligand>
</feature>
<dbReference type="SUPFAM" id="SSF53254">
    <property type="entry name" value="Phosphoglycerate mutase-like"/>
    <property type="match status" value="1"/>
</dbReference>
<dbReference type="InterPro" id="IPR029033">
    <property type="entry name" value="His_PPase_superfam"/>
</dbReference>
<dbReference type="CDD" id="cd07067">
    <property type="entry name" value="HP_PGM_like"/>
    <property type="match status" value="1"/>
</dbReference>
<evidence type="ECO:0000256" key="2">
    <source>
        <dbReference type="SAM" id="MobiDB-lite"/>
    </source>
</evidence>
<proteinExistence type="predicted"/>
<dbReference type="AlphaFoldDB" id="A0A6A6PM28"/>
<protein>
    <submittedName>
        <fullName evidence="3">Histidine phosphatase superfamily</fullName>
    </submittedName>
</protein>
<accession>A0A6A6PM28</accession>
<dbReference type="Pfam" id="PF00300">
    <property type="entry name" value="His_Phos_1"/>
    <property type="match status" value="1"/>
</dbReference>
<organism evidence="3 4">
    <name type="scientific">Neohortaea acidophila</name>
    <dbReference type="NCBI Taxonomy" id="245834"/>
    <lineage>
        <taxon>Eukaryota</taxon>
        <taxon>Fungi</taxon>
        <taxon>Dikarya</taxon>
        <taxon>Ascomycota</taxon>
        <taxon>Pezizomycotina</taxon>
        <taxon>Dothideomycetes</taxon>
        <taxon>Dothideomycetidae</taxon>
        <taxon>Mycosphaerellales</taxon>
        <taxon>Teratosphaeriaceae</taxon>
        <taxon>Neohortaea</taxon>
    </lineage>
</organism>
<dbReference type="SMART" id="SM00855">
    <property type="entry name" value="PGAM"/>
    <property type="match status" value="1"/>
</dbReference>
<dbReference type="PANTHER" id="PTHR46192">
    <property type="entry name" value="BROAD-RANGE ACID PHOSPHATASE DET1"/>
    <property type="match status" value="1"/>
</dbReference>
<dbReference type="EMBL" id="MU001640">
    <property type="protein sequence ID" value="KAF2480317.1"/>
    <property type="molecule type" value="Genomic_DNA"/>
</dbReference>
<evidence type="ECO:0000313" key="4">
    <source>
        <dbReference type="Proteomes" id="UP000799767"/>
    </source>
</evidence>
<name>A0A6A6PM28_9PEZI</name>
<dbReference type="Proteomes" id="UP000799767">
    <property type="component" value="Unassembled WGS sequence"/>
</dbReference>
<keyword evidence="4" id="KW-1185">Reference proteome</keyword>